<proteinExistence type="predicted"/>
<evidence type="ECO:0000313" key="2">
    <source>
        <dbReference type="EMBL" id="SPP76391.1"/>
    </source>
</evidence>
<dbReference type="AlphaFoldDB" id="A0A3B0JUI4"/>
<name>A0A3B0JUI4_DROGU</name>
<accession>A0A3B0JUI4</accession>
<dbReference type="OrthoDB" id="8010101at2759"/>
<feature type="region of interest" description="Disordered" evidence="1">
    <location>
        <begin position="149"/>
        <end position="170"/>
    </location>
</feature>
<sequence length="224" mass="24120">MSKQAEKLAMAAAKATHINIGQTKDSSHNMDSSDSCSLSSVDSESDLSMAFERDLGVEEPSNCDELPAFEIRAFSPHGRTPSPIDDLNISDIETPKQHQPEEPPCQNHPDFVALHEINAQISPPSDADDSVTALSRNNSLETIFEGVFLNTPPREKPNNSPGSNLCSSSRFTPKRVRVNLMELVAIGNRIHTTGKENQSPGAAATAKLPSPATSPRKAASPSHR</sequence>
<dbReference type="EMBL" id="OUUW01000002">
    <property type="protein sequence ID" value="SPP76391.1"/>
    <property type="molecule type" value="Genomic_DNA"/>
</dbReference>
<dbReference type="Proteomes" id="UP000268350">
    <property type="component" value="Unassembled WGS sequence"/>
</dbReference>
<feature type="region of interest" description="Disordered" evidence="1">
    <location>
        <begin position="191"/>
        <end position="224"/>
    </location>
</feature>
<evidence type="ECO:0000313" key="3">
    <source>
        <dbReference type="Proteomes" id="UP000268350"/>
    </source>
</evidence>
<dbReference type="STRING" id="7266.A0A3B0JUI4"/>
<feature type="compositionally biased region" description="Polar residues" evidence="1">
    <location>
        <begin position="158"/>
        <end position="170"/>
    </location>
</feature>
<organism evidence="2 3">
    <name type="scientific">Drosophila guanche</name>
    <name type="common">Fruit fly</name>
    <dbReference type="NCBI Taxonomy" id="7266"/>
    <lineage>
        <taxon>Eukaryota</taxon>
        <taxon>Metazoa</taxon>
        <taxon>Ecdysozoa</taxon>
        <taxon>Arthropoda</taxon>
        <taxon>Hexapoda</taxon>
        <taxon>Insecta</taxon>
        <taxon>Pterygota</taxon>
        <taxon>Neoptera</taxon>
        <taxon>Endopterygota</taxon>
        <taxon>Diptera</taxon>
        <taxon>Brachycera</taxon>
        <taxon>Muscomorpha</taxon>
        <taxon>Ephydroidea</taxon>
        <taxon>Drosophilidae</taxon>
        <taxon>Drosophila</taxon>
        <taxon>Sophophora</taxon>
    </lineage>
</organism>
<protein>
    <submittedName>
        <fullName evidence="2">Blast:NEDD4-binding protein 2-like 2</fullName>
    </submittedName>
</protein>
<feature type="region of interest" description="Disordered" evidence="1">
    <location>
        <begin position="18"/>
        <end position="107"/>
    </location>
</feature>
<gene>
    <name evidence="2" type="ORF">DGUA_6G006917</name>
</gene>
<evidence type="ECO:0000256" key="1">
    <source>
        <dbReference type="SAM" id="MobiDB-lite"/>
    </source>
</evidence>
<reference evidence="3" key="1">
    <citation type="submission" date="2018-01" db="EMBL/GenBank/DDBJ databases">
        <authorList>
            <person name="Alioto T."/>
            <person name="Alioto T."/>
        </authorList>
    </citation>
    <scope>NUCLEOTIDE SEQUENCE [LARGE SCALE GENOMIC DNA]</scope>
</reference>
<keyword evidence="3" id="KW-1185">Reference proteome</keyword>
<dbReference type="OMA" id="IRAYSPH"/>
<feature type="compositionally biased region" description="Low complexity" evidence="1">
    <location>
        <begin position="29"/>
        <end position="48"/>
    </location>
</feature>